<comment type="caution">
    <text evidence="8">The sequence shown here is derived from an EMBL/GenBank/DDBJ whole genome shotgun (WGS) entry which is preliminary data.</text>
</comment>
<evidence type="ECO:0000256" key="1">
    <source>
        <dbReference type="ARBA" id="ARBA00004651"/>
    </source>
</evidence>
<evidence type="ECO:0000256" key="5">
    <source>
        <dbReference type="ARBA" id="ARBA00023136"/>
    </source>
</evidence>
<reference evidence="8 9" key="1">
    <citation type="submission" date="2018-11" db="EMBL/GenBank/DDBJ databases">
        <title>Photobacterium sp. BEI247 sp. nov., a marine bacterium isolated from Yongle Blue Hole in the South China Sea.</title>
        <authorList>
            <person name="Wang X."/>
        </authorList>
    </citation>
    <scope>NUCLEOTIDE SEQUENCE [LARGE SCALE GENOMIC DNA]</scope>
    <source>
        <strain evidence="9">BEI247</strain>
    </source>
</reference>
<dbReference type="GO" id="GO:0005886">
    <property type="term" value="C:plasma membrane"/>
    <property type="evidence" value="ECO:0007669"/>
    <property type="project" value="UniProtKB-SubCell"/>
</dbReference>
<feature type="transmembrane region" description="Helical" evidence="6">
    <location>
        <begin position="311"/>
        <end position="333"/>
    </location>
</feature>
<protein>
    <submittedName>
        <fullName evidence="8">FtsX-like permease family protein</fullName>
    </submittedName>
</protein>
<organism evidence="8 9">
    <name type="scientific">Photobacterium chitinilyticum</name>
    <dbReference type="NCBI Taxonomy" id="2485123"/>
    <lineage>
        <taxon>Bacteria</taxon>
        <taxon>Pseudomonadati</taxon>
        <taxon>Pseudomonadota</taxon>
        <taxon>Gammaproteobacteria</taxon>
        <taxon>Vibrionales</taxon>
        <taxon>Vibrionaceae</taxon>
        <taxon>Photobacterium</taxon>
    </lineage>
</organism>
<evidence type="ECO:0000259" key="7">
    <source>
        <dbReference type="Pfam" id="PF02687"/>
    </source>
</evidence>
<keyword evidence="9" id="KW-1185">Reference proteome</keyword>
<dbReference type="RefSeq" id="WP_128785996.1">
    <property type="nucleotide sequence ID" value="NZ_RJLM01000014.1"/>
</dbReference>
<feature type="transmembrane region" description="Helical" evidence="6">
    <location>
        <begin position="353"/>
        <end position="376"/>
    </location>
</feature>
<evidence type="ECO:0000256" key="6">
    <source>
        <dbReference type="SAM" id="Phobius"/>
    </source>
</evidence>
<feature type="transmembrane region" description="Helical" evidence="6">
    <location>
        <begin position="785"/>
        <end position="807"/>
    </location>
</feature>
<feature type="domain" description="ABC3 transporter permease C-terminal" evidence="7">
    <location>
        <begin position="701"/>
        <end position="809"/>
    </location>
</feature>
<dbReference type="PANTHER" id="PTHR30287">
    <property type="entry name" value="MEMBRANE COMPONENT OF PREDICTED ABC SUPERFAMILY METABOLITE UPTAKE TRANSPORTER"/>
    <property type="match status" value="1"/>
</dbReference>
<keyword evidence="3 6" id="KW-0812">Transmembrane</keyword>
<comment type="subcellular location">
    <subcellularLocation>
        <location evidence="1">Cell membrane</location>
        <topology evidence="1">Multi-pass membrane protein</topology>
    </subcellularLocation>
</comment>
<dbReference type="Proteomes" id="UP000287563">
    <property type="component" value="Unassembled WGS sequence"/>
</dbReference>
<dbReference type="EMBL" id="RJLM01000014">
    <property type="protein sequence ID" value="RWX53484.1"/>
    <property type="molecule type" value="Genomic_DNA"/>
</dbReference>
<evidence type="ECO:0000313" key="8">
    <source>
        <dbReference type="EMBL" id="RWX53484.1"/>
    </source>
</evidence>
<keyword evidence="2" id="KW-1003">Cell membrane</keyword>
<feature type="transmembrane region" description="Helical" evidence="6">
    <location>
        <begin position="259"/>
        <end position="283"/>
    </location>
</feature>
<dbReference type="PANTHER" id="PTHR30287:SF1">
    <property type="entry name" value="INNER MEMBRANE PROTEIN"/>
    <property type="match status" value="1"/>
</dbReference>
<feature type="transmembrane region" description="Helical" evidence="6">
    <location>
        <begin position="697"/>
        <end position="722"/>
    </location>
</feature>
<feature type="transmembrane region" description="Helical" evidence="6">
    <location>
        <begin position="32"/>
        <end position="54"/>
    </location>
</feature>
<dbReference type="OrthoDB" id="5292592at2"/>
<dbReference type="AlphaFoldDB" id="A0A3S3RYI3"/>
<name>A0A3S3RYI3_9GAMM</name>
<evidence type="ECO:0000256" key="3">
    <source>
        <dbReference type="ARBA" id="ARBA00022692"/>
    </source>
</evidence>
<sequence>MSEISEANQVAKPRKPSLLLKWSWRELWHGQLWPVAVALTLIIACVFALSALVVRVEKIMVDQGRTMIAADLVFRSANPLEPSLLDQARELGLTVTRQTRFGTMAFSEQEMQLVSVKAVGSDFPLRGELVLQGAEMQSRVRPGELWLAERLFSLLAVQRGDKIAIGDAELTVAGKIAQEPELSFNPFSQMPAVLIHNRDLAQTGAVQPGSRVQFRAYFSGPDDKLEQLQQAIELQPGQRWISETTQGRTGDLIERARQYLSLTLILVILMATATLVLTCWHYTSTRIESVAMMKSLGASKRWLWQWLARQLSLLFVIAAVAGLTIGWLLEFLLRLPLSDVLPEPLPEIGMTPLFVSLTVALLVAIPGVGISLLRLVDAPAISVIQQQADWPAKKQGYALVLLPVMAALIWFGSNKFMWLTLAGLAALLGILALLGLLVVALLRRGKWGAAIKLALSRIGRSPLATGAQLAALTSSLMLLAVIWLLRSDLLADWQQTLPADAPNVFALNIAPEQQLGYLAELDRNQVVRSESYPVIRGRLTAINQQDLLAKKNKGEDRDESLRRELNFTWRDTLPVHNTLLEGEWSPSSGVSVESGIAERLGITLGDELTFSVSSQPFSTIVTSIRQVEWRNMRPNFYFIFTPDVVADLPATWLVSYRIESDQNTLINQLGRDYPTVTLLDLRTMATRIQAILQQVSLSLSVLAVLGVSSGLLLVLTLLRLSLSQREQEIKLYRTLGASRQRISATVWGEYGIMALIAGVMAAAGAETVVAALLKWGFELPVQGHPWLWVVLPVLSLALVVVIIRSMIKRLLMPLKG</sequence>
<keyword evidence="5 6" id="KW-0472">Membrane</keyword>
<feature type="domain" description="ABC3 transporter permease C-terminal" evidence="7">
    <location>
        <begin position="263"/>
        <end position="374"/>
    </location>
</feature>
<accession>A0A3S3RYI3</accession>
<evidence type="ECO:0000256" key="4">
    <source>
        <dbReference type="ARBA" id="ARBA00022989"/>
    </source>
</evidence>
<dbReference type="InterPro" id="IPR003838">
    <property type="entry name" value="ABC3_permease_C"/>
</dbReference>
<dbReference type="InterPro" id="IPR038766">
    <property type="entry name" value="Membrane_comp_ABC_pdt"/>
</dbReference>
<gene>
    <name evidence="8" type="ORF">EDI28_21980</name>
</gene>
<evidence type="ECO:0000313" key="9">
    <source>
        <dbReference type="Proteomes" id="UP000287563"/>
    </source>
</evidence>
<feature type="transmembrane region" description="Helical" evidence="6">
    <location>
        <begin position="742"/>
        <end position="765"/>
    </location>
</feature>
<feature type="transmembrane region" description="Helical" evidence="6">
    <location>
        <begin position="418"/>
        <end position="442"/>
    </location>
</feature>
<feature type="transmembrane region" description="Helical" evidence="6">
    <location>
        <begin position="463"/>
        <end position="485"/>
    </location>
</feature>
<keyword evidence="4 6" id="KW-1133">Transmembrane helix</keyword>
<dbReference type="Pfam" id="PF02687">
    <property type="entry name" value="FtsX"/>
    <property type="match status" value="2"/>
</dbReference>
<proteinExistence type="predicted"/>
<evidence type="ECO:0000256" key="2">
    <source>
        <dbReference type="ARBA" id="ARBA00022475"/>
    </source>
</evidence>
<feature type="transmembrane region" description="Helical" evidence="6">
    <location>
        <begin position="396"/>
        <end position="412"/>
    </location>
</feature>